<dbReference type="Pfam" id="PF09614">
    <property type="entry name" value="Cas_Csy2"/>
    <property type="match status" value="1"/>
</dbReference>
<dbReference type="STRING" id="1120980.GCA_000745955_01183"/>
<sequence length="332" mass="38353">MSSYILLERLKVENVNALAGMTYGFPAITAFLGLTHALSRKFKEQFAVELIGCGIFCHDYELNAYQDYYVRFIQNRCPPSTLKGKSADAKSPAPIIEEAKMNMTVSLLFKCNTPLSTNQGKVYEYQVALKQWVYQSRLAGGSIHHLADIKFINNDSQNTGLSQLKKAVLPSFALLNASHYLKEHEQYCLDNQMDKNAFDRWTDFFAFKHQAKYIETDNETPNNENEVVWERIIPPNKKGWIVPLMVGFKGISPLYSPDEVENLRDQRYPFRFVEAVHGLGEWKSTHRIADIDSLIWRYDCRDEWYLCTQDKAIVPHQTHPLDDIFEDDNLFS</sequence>
<dbReference type="Proteomes" id="UP000254209">
    <property type="component" value="Unassembled WGS sequence"/>
</dbReference>
<gene>
    <name evidence="1" type="ORF">NCTC10283_00979</name>
</gene>
<proteinExistence type="predicted"/>
<dbReference type="InterPro" id="IPR013398">
    <property type="entry name" value="CRISPR-assoc_prot_Csy2"/>
</dbReference>
<reference evidence="1 2" key="1">
    <citation type="submission" date="2018-06" db="EMBL/GenBank/DDBJ databases">
        <authorList>
            <consortium name="Pathogen Informatics"/>
            <person name="Doyle S."/>
        </authorList>
    </citation>
    <scope>NUCLEOTIDE SEQUENCE [LARGE SCALE GENOMIC DNA]</scope>
    <source>
        <strain evidence="1 2">NCTC10283</strain>
    </source>
</reference>
<dbReference type="OrthoDB" id="1550641at2"/>
<dbReference type="EMBL" id="UFSO01000002">
    <property type="protein sequence ID" value="SSY70864.1"/>
    <property type="molecule type" value="Genomic_DNA"/>
</dbReference>
<accession>A0A376BNS8</accession>
<name>A0A376BNS8_9NEIS</name>
<protein>
    <submittedName>
        <fullName evidence="1">CRISPR type I-F/YPEST-associated protein Csy2</fullName>
    </submittedName>
</protein>
<dbReference type="AlphaFoldDB" id="A0A376BNS8"/>
<dbReference type="RefSeq" id="WP_034292635.1">
    <property type="nucleotide sequence ID" value="NZ_CP091519.2"/>
</dbReference>
<dbReference type="CDD" id="cd09736">
    <property type="entry name" value="Csy2_I-F"/>
    <property type="match status" value="1"/>
</dbReference>
<dbReference type="NCBIfam" id="TIGR02565">
    <property type="entry name" value="cas_Csy2"/>
    <property type="match status" value="1"/>
</dbReference>
<evidence type="ECO:0000313" key="1">
    <source>
        <dbReference type="EMBL" id="SSY70864.1"/>
    </source>
</evidence>
<organism evidence="1 2">
    <name type="scientific">Alysiella crassa</name>
    <dbReference type="NCBI Taxonomy" id="153491"/>
    <lineage>
        <taxon>Bacteria</taxon>
        <taxon>Pseudomonadati</taxon>
        <taxon>Pseudomonadota</taxon>
        <taxon>Betaproteobacteria</taxon>
        <taxon>Neisseriales</taxon>
        <taxon>Neisseriaceae</taxon>
        <taxon>Alysiella</taxon>
    </lineage>
</organism>
<evidence type="ECO:0000313" key="2">
    <source>
        <dbReference type="Proteomes" id="UP000254209"/>
    </source>
</evidence>
<keyword evidence="2" id="KW-1185">Reference proteome</keyword>